<dbReference type="PANTHER" id="PTHR47429:SF7">
    <property type="entry name" value="GATA-FACTOR"/>
    <property type="match status" value="1"/>
</dbReference>
<gene>
    <name evidence="5" type="ORF">SPSK_05477</name>
</gene>
<proteinExistence type="predicted"/>
<name>A0A0F2LYH4_SPOSC</name>
<keyword evidence="2" id="KW-0288">FMN</keyword>
<dbReference type="VEuPathDB" id="FungiDB:SPSK_05477"/>
<dbReference type="Pfam" id="PF13426">
    <property type="entry name" value="PAS_9"/>
    <property type="match status" value="1"/>
</dbReference>
<accession>A0A0F2LYH4</accession>
<dbReference type="PROSITE" id="PS50112">
    <property type="entry name" value="PAS"/>
    <property type="match status" value="1"/>
</dbReference>
<dbReference type="PANTHER" id="PTHR47429">
    <property type="entry name" value="PROTEIN TWIN LOV 1"/>
    <property type="match status" value="1"/>
</dbReference>
<evidence type="ECO:0000313" key="6">
    <source>
        <dbReference type="Proteomes" id="UP000033710"/>
    </source>
</evidence>
<dbReference type="SUPFAM" id="SSF55785">
    <property type="entry name" value="PYP-like sensor domain (PAS domain)"/>
    <property type="match status" value="1"/>
</dbReference>
<dbReference type="Gene3D" id="3.30.450.20">
    <property type="entry name" value="PAS domain"/>
    <property type="match status" value="1"/>
</dbReference>
<dbReference type="InterPro" id="IPR000014">
    <property type="entry name" value="PAS"/>
</dbReference>
<dbReference type="CDD" id="cd00130">
    <property type="entry name" value="PAS"/>
    <property type="match status" value="1"/>
</dbReference>
<sequence length="245" mass="27225">MASNQPDGGLIITYIIIFSFPKHNYNTGHKTVTATTPTNSMVMALAPATLERKTSAQDAVDQEPALAYDSNLFFFPGMYCPSGFDLMKILYCVVARPHPAIDLGPVDASCPIVLCDLYLPDTPIVYASHSFLALTGYSLDEVLGRNCRFLQWPGTVQEPTVPPTAPSTPSPYVQPAVRQLLHQSVKHNREMQLEVNNFRKDGSAFVNFLSVVPIYWDDGGDGDRNRHPRRHRYSVGFLCDKTAME</sequence>
<dbReference type="Proteomes" id="UP000033710">
    <property type="component" value="Unassembled WGS sequence"/>
</dbReference>
<dbReference type="EMBL" id="AXCR01000012">
    <property type="protein sequence ID" value="KJR80936.1"/>
    <property type="molecule type" value="Genomic_DNA"/>
</dbReference>
<evidence type="ECO:0000256" key="1">
    <source>
        <dbReference type="ARBA" id="ARBA00022630"/>
    </source>
</evidence>
<keyword evidence="1" id="KW-0285">Flavoprotein</keyword>
<organism evidence="5 6">
    <name type="scientific">Sporothrix schenckii 1099-18</name>
    <dbReference type="NCBI Taxonomy" id="1397361"/>
    <lineage>
        <taxon>Eukaryota</taxon>
        <taxon>Fungi</taxon>
        <taxon>Dikarya</taxon>
        <taxon>Ascomycota</taxon>
        <taxon>Pezizomycotina</taxon>
        <taxon>Sordariomycetes</taxon>
        <taxon>Sordariomycetidae</taxon>
        <taxon>Ophiostomatales</taxon>
        <taxon>Ophiostomataceae</taxon>
        <taxon>Sporothrix</taxon>
    </lineage>
</organism>
<reference evidence="5 6" key="1">
    <citation type="journal article" date="2014" name="BMC Genomics">
        <title>Comparative genomics of the major fungal agents of human and animal Sporotrichosis: Sporothrix schenckii and Sporothrix brasiliensis.</title>
        <authorList>
            <person name="Teixeira M.M."/>
            <person name="de Almeida L.G."/>
            <person name="Kubitschek-Barreira P."/>
            <person name="Alves F.L."/>
            <person name="Kioshima E.S."/>
            <person name="Abadio A.K."/>
            <person name="Fernandes L."/>
            <person name="Derengowski L.S."/>
            <person name="Ferreira K.S."/>
            <person name="Souza R.C."/>
            <person name="Ruiz J.C."/>
            <person name="de Andrade N.C."/>
            <person name="Paes H.C."/>
            <person name="Nicola A.M."/>
            <person name="Albuquerque P."/>
            <person name="Gerber A.L."/>
            <person name="Martins V.P."/>
            <person name="Peconick L.D."/>
            <person name="Neto A.V."/>
            <person name="Chaucanez C.B."/>
            <person name="Silva P.A."/>
            <person name="Cunha O.L."/>
            <person name="de Oliveira F.F."/>
            <person name="dos Santos T.C."/>
            <person name="Barros A.L."/>
            <person name="Soares M.A."/>
            <person name="de Oliveira L.M."/>
            <person name="Marini M.M."/>
            <person name="Villalobos-Duno H."/>
            <person name="Cunha M.M."/>
            <person name="de Hoog S."/>
            <person name="da Silveira J.F."/>
            <person name="Henrissat B."/>
            <person name="Nino-Vega G.A."/>
            <person name="Cisalpino P.S."/>
            <person name="Mora-Montes H.M."/>
            <person name="Almeida S.R."/>
            <person name="Stajich J.E."/>
            <person name="Lopes-Bezerra L.M."/>
            <person name="Vasconcelos A.T."/>
            <person name="Felipe M.S."/>
        </authorList>
    </citation>
    <scope>NUCLEOTIDE SEQUENCE [LARGE SCALE GENOMIC DNA]</scope>
    <source>
        <strain evidence="5 6">1099-18</strain>
    </source>
</reference>
<comment type="caution">
    <text evidence="5">The sequence shown here is derived from an EMBL/GenBank/DDBJ whole genome shotgun (WGS) entry which is preliminary data.</text>
</comment>
<dbReference type="RefSeq" id="XP_016583612.1">
    <property type="nucleotide sequence ID" value="XM_016732222.1"/>
</dbReference>
<dbReference type="InterPro" id="IPR035965">
    <property type="entry name" value="PAS-like_dom_sf"/>
</dbReference>
<protein>
    <submittedName>
        <fullName evidence="5">Vivid protein</fullName>
    </submittedName>
</protein>
<dbReference type="GO" id="GO:0005634">
    <property type="term" value="C:nucleus"/>
    <property type="evidence" value="ECO:0007669"/>
    <property type="project" value="TreeGrafter"/>
</dbReference>
<dbReference type="AlphaFoldDB" id="A0A0F2LYH4"/>
<evidence type="ECO:0000259" key="4">
    <source>
        <dbReference type="PROSITE" id="PS50112"/>
    </source>
</evidence>
<dbReference type="GeneID" id="27667499"/>
<keyword evidence="3" id="KW-0157">Chromophore</keyword>
<evidence type="ECO:0000313" key="5">
    <source>
        <dbReference type="EMBL" id="KJR80936.1"/>
    </source>
</evidence>
<feature type="domain" description="PAS" evidence="4">
    <location>
        <begin position="124"/>
        <end position="146"/>
    </location>
</feature>
<evidence type="ECO:0000256" key="2">
    <source>
        <dbReference type="ARBA" id="ARBA00022643"/>
    </source>
</evidence>
<reference evidence="5 6" key="2">
    <citation type="journal article" date="2015" name="Eukaryot. Cell">
        <title>Asexual propagation of a virulent clone complex in a human and feline outbreak of sporotrichosis.</title>
        <authorList>
            <person name="Teixeira Mde M."/>
            <person name="Rodrigues A.M."/>
            <person name="Tsui C.K."/>
            <person name="de Almeida L.G."/>
            <person name="Van Diepeningen A.D."/>
            <person name="van den Ende B.G."/>
            <person name="Fernandes G.F."/>
            <person name="Kano R."/>
            <person name="Hamelin R.C."/>
            <person name="Lopes-Bezerra L.M."/>
            <person name="Vasconcelos A.T."/>
            <person name="de Hoog S."/>
            <person name="de Camargo Z.P."/>
            <person name="Felipe M.S."/>
        </authorList>
    </citation>
    <scope>NUCLEOTIDE SEQUENCE [LARGE SCALE GENOMIC DNA]</scope>
    <source>
        <strain evidence="5 6">1099-18</strain>
    </source>
</reference>
<dbReference type="OrthoDB" id="447251at2759"/>
<dbReference type="KEGG" id="ssck:SPSK_05477"/>
<evidence type="ECO:0000256" key="3">
    <source>
        <dbReference type="ARBA" id="ARBA00022991"/>
    </source>
</evidence>